<evidence type="ECO:0000313" key="2">
    <source>
        <dbReference type="EMBL" id="MBE1553956.1"/>
    </source>
</evidence>
<keyword evidence="3" id="KW-1185">Reference proteome</keyword>
<dbReference type="InterPro" id="IPR002559">
    <property type="entry name" value="Transposase_11"/>
</dbReference>
<reference evidence="2" key="1">
    <citation type="submission" date="2020-10" db="EMBL/GenBank/DDBJ databases">
        <title>Genomic Encyclopedia of Type Strains, Phase IV (KMG-IV): sequencing the most valuable type-strain genomes for metagenomic binning, comparative biology and taxonomic classification.</title>
        <authorList>
            <person name="Goeker M."/>
        </authorList>
    </citation>
    <scope>NUCLEOTIDE SEQUENCE</scope>
    <source>
        <strain evidence="2">DSM 13886</strain>
    </source>
</reference>
<dbReference type="Pfam" id="PF01609">
    <property type="entry name" value="DDE_Tnp_1"/>
    <property type="match status" value="1"/>
</dbReference>
<evidence type="ECO:0000259" key="1">
    <source>
        <dbReference type="Pfam" id="PF01609"/>
    </source>
</evidence>
<dbReference type="Proteomes" id="UP000658225">
    <property type="component" value="Unassembled WGS sequence"/>
</dbReference>
<sequence length="119" mass="13698">MKQFSTISKLLSTLISPEELMELVEKHNYVDVARKFKVEDLLDFFVAAALEKWAGFRDGTEVMGVSAEDIADMYKVRWAIEYFFHRIKGYLNLPTLFGNFKNAVFTQLFIADSSRGMAK</sequence>
<accession>A0A927MHN7</accession>
<dbReference type="SUPFAM" id="SSF53098">
    <property type="entry name" value="Ribonuclease H-like"/>
    <property type="match status" value="1"/>
</dbReference>
<gene>
    <name evidence="2" type="ORF">H4683_001031</name>
</gene>
<protein>
    <recommendedName>
        <fullName evidence="1">Transposase IS4-like domain-containing protein</fullName>
    </recommendedName>
</protein>
<dbReference type="GO" id="GO:0006313">
    <property type="term" value="P:DNA transposition"/>
    <property type="evidence" value="ECO:0007669"/>
    <property type="project" value="InterPro"/>
</dbReference>
<name>A0A927MHN7_9BACL</name>
<dbReference type="GO" id="GO:0004803">
    <property type="term" value="F:transposase activity"/>
    <property type="evidence" value="ECO:0007669"/>
    <property type="project" value="InterPro"/>
</dbReference>
<evidence type="ECO:0000313" key="3">
    <source>
        <dbReference type="Proteomes" id="UP000658225"/>
    </source>
</evidence>
<comment type="caution">
    <text evidence="2">The sequence shown here is derived from an EMBL/GenBank/DDBJ whole genome shotgun (WGS) entry which is preliminary data.</text>
</comment>
<proteinExistence type="predicted"/>
<dbReference type="GO" id="GO:0003677">
    <property type="term" value="F:DNA binding"/>
    <property type="evidence" value="ECO:0007669"/>
    <property type="project" value="InterPro"/>
</dbReference>
<dbReference type="AlphaFoldDB" id="A0A927MHN7"/>
<dbReference type="EMBL" id="JADBEL010000004">
    <property type="protein sequence ID" value="MBE1553956.1"/>
    <property type="molecule type" value="Genomic_DNA"/>
</dbReference>
<organism evidence="2 3">
    <name type="scientific">Sporosarcina limicola</name>
    <dbReference type="NCBI Taxonomy" id="34101"/>
    <lineage>
        <taxon>Bacteria</taxon>
        <taxon>Bacillati</taxon>
        <taxon>Bacillota</taxon>
        <taxon>Bacilli</taxon>
        <taxon>Bacillales</taxon>
        <taxon>Caryophanaceae</taxon>
        <taxon>Sporosarcina</taxon>
    </lineage>
</organism>
<dbReference type="InterPro" id="IPR012337">
    <property type="entry name" value="RNaseH-like_sf"/>
</dbReference>
<feature type="domain" description="Transposase IS4-like" evidence="1">
    <location>
        <begin position="60"/>
        <end position="110"/>
    </location>
</feature>